<gene>
    <name evidence="5" type="ORF">CLV78_107134</name>
</gene>
<organism evidence="5 6">
    <name type="scientific">Aliiruegeria haliotis</name>
    <dbReference type="NCBI Taxonomy" id="1280846"/>
    <lineage>
        <taxon>Bacteria</taxon>
        <taxon>Pseudomonadati</taxon>
        <taxon>Pseudomonadota</taxon>
        <taxon>Alphaproteobacteria</taxon>
        <taxon>Rhodobacterales</taxon>
        <taxon>Roseobacteraceae</taxon>
        <taxon>Aliiruegeria</taxon>
    </lineage>
</organism>
<protein>
    <submittedName>
        <fullName evidence="5">AraC family transcriptional regulator with amidase-like domain</fullName>
    </submittedName>
</protein>
<evidence type="ECO:0000313" key="6">
    <source>
        <dbReference type="Proteomes" id="UP000239480"/>
    </source>
</evidence>
<dbReference type="PANTHER" id="PTHR43130">
    <property type="entry name" value="ARAC-FAMILY TRANSCRIPTIONAL REGULATOR"/>
    <property type="match status" value="1"/>
</dbReference>
<dbReference type="Pfam" id="PF12833">
    <property type="entry name" value="HTH_18"/>
    <property type="match status" value="1"/>
</dbReference>
<reference evidence="5 6" key="1">
    <citation type="submission" date="2018-03" db="EMBL/GenBank/DDBJ databases">
        <title>Genomic Encyclopedia of Archaeal and Bacterial Type Strains, Phase II (KMG-II): from individual species to whole genera.</title>
        <authorList>
            <person name="Goeker M."/>
        </authorList>
    </citation>
    <scope>NUCLEOTIDE SEQUENCE [LARGE SCALE GENOMIC DNA]</scope>
    <source>
        <strain evidence="5 6">DSM 29328</strain>
    </source>
</reference>
<dbReference type="Pfam" id="PF01965">
    <property type="entry name" value="DJ-1_PfpI"/>
    <property type="match status" value="1"/>
</dbReference>
<dbReference type="InterPro" id="IPR018062">
    <property type="entry name" value="HTH_AraC-typ_CS"/>
</dbReference>
<name>A0A2T0RM58_9RHOB</name>
<dbReference type="Gene3D" id="1.10.10.60">
    <property type="entry name" value="Homeodomain-like"/>
    <property type="match status" value="2"/>
</dbReference>
<dbReference type="PRINTS" id="PR00032">
    <property type="entry name" value="HTHARAC"/>
</dbReference>
<dbReference type="InterPro" id="IPR052158">
    <property type="entry name" value="INH-QAR"/>
</dbReference>
<dbReference type="GO" id="GO:0043565">
    <property type="term" value="F:sequence-specific DNA binding"/>
    <property type="evidence" value="ECO:0007669"/>
    <property type="project" value="InterPro"/>
</dbReference>
<dbReference type="SUPFAM" id="SSF52317">
    <property type="entry name" value="Class I glutamine amidotransferase-like"/>
    <property type="match status" value="1"/>
</dbReference>
<evidence type="ECO:0000313" key="5">
    <source>
        <dbReference type="EMBL" id="PRY22210.1"/>
    </source>
</evidence>
<evidence type="ECO:0000259" key="4">
    <source>
        <dbReference type="PROSITE" id="PS01124"/>
    </source>
</evidence>
<dbReference type="PANTHER" id="PTHR43130:SF3">
    <property type="entry name" value="HTH-TYPE TRANSCRIPTIONAL REGULATOR RV1931C"/>
    <property type="match status" value="1"/>
</dbReference>
<dbReference type="CDD" id="cd03138">
    <property type="entry name" value="GATase1_AraC_2"/>
    <property type="match status" value="1"/>
</dbReference>
<dbReference type="SMART" id="SM00342">
    <property type="entry name" value="HTH_ARAC"/>
    <property type="match status" value="1"/>
</dbReference>
<keyword evidence="6" id="KW-1185">Reference proteome</keyword>
<evidence type="ECO:0000256" key="2">
    <source>
        <dbReference type="ARBA" id="ARBA00023125"/>
    </source>
</evidence>
<proteinExistence type="predicted"/>
<sequence length="359" mass="40076">MERANSVRIRIDKIGPNMPIDVMPISQNARKLSVGLLAVPESSAAVIYGLHEVFSCVGTVWQTLTGDRVASRRMNPRVIGVTTDPIRTTLRVPLVPEGTFADRAQMDVVIVPDLFLEPDPVLTDRWSEAAAWLTAQRRQGAIICSVCTGSLLLAQAGVLDGREATTHWSVCGLFKTHFPEVDLKAERVLVPSGKEHDIVTAGGSASWTDLSLYLIARYCGEDEARRIAKIFLFGDRSQGQLPFAAMVRPRQHEDATIAVCQQWIAEHYETANPVAEMTARSGLTERTFKRRFRTATGYTPIDYVQSLRVEEAKHLLETTDTSVDDVSEQVGYEDSGSFRRLFKRQVGIPPQQYRQRYRA</sequence>
<comment type="caution">
    <text evidence="5">The sequence shown here is derived from an EMBL/GenBank/DDBJ whole genome shotgun (WGS) entry which is preliminary data.</text>
</comment>
<keyword evidence="1" id="KW-0805">Transcription regulation</keyword>
<dbReference type="PROSITE" id="PS00041">
    <property type="entry name" value="HTH_ARAC_FAMILY_1"/>
    <property type="match status" value="1"/>
</dbReference>
<evidence type="ECO:0000256" key="1">
    <source>
        <dbReference type="ARBA" id="ARBA00023015"/>
    </source>
</evidence>
<dbReference type="PROSITE" id="PS01124">
    <property type="entry name" value="HTH_ARAC_FAMILY_2"/>
    <property type="match status" value="1"/>
</dbReference>
<dbReference type="InterPro" id="IPR029062">
    <property type="entry name" value="Class_I_gatase-like"/>
</dbReference>
<dbReference type="AlphaFoldDB" id="A0A2T0RM58"/>
<dbReference type="InterPro" id="IPR020449">
    <property type="entry name" value="Tscrpt_reg_AraC-type_HTH"/>
</dbReference>
<dbReference type="Gene3D" id="3.40.50.880">
    <property type="match status" value="1"/>
</dbReference>
<evidence type="ECO:0000256" key="3">
    <source>
        <dbReference type="ARBA" id="ARBA00023163"/>
    </source>
</evidence>
<keyword evidence="2" id="KW-0238">DNA-binding</keyword>
<dbReference type="EMBL" id="PVTD01000007">
    <property type="protein sequence ID" value="PRY22210.1"/>
    <property type="molecule type" value="Genomic_DNA"/>
</dbReference>
<dbReference type="InterPro" id="IPR009057">
    <property type="entry name" value="Homeodomain-like_sf"/>
</dbReference>
<dbReference type="GO" id="GO:0003700">
    <property type="term" value="F:DNA-binding transcription factor activity"/>
    <property type="evidence" value="ECO:0007669"/>
    <property type="project" value="InterPro"/>
</dbReference>
<keyword evidence="3" id="KW-0804">Transcription</keyword>
<dbReference type="SUPFAM" id="SSF46689">
    <property type="entry name" value="Homeodomain-like"/>
    <property type="match status" value="2"/>
</dbReference>
<dbReference type="InterPro" id="IPR002818">
    <property type="entry name" value="DJ-1/PfpI"/>
</dbReference>
<accession>A0A2T0RM58</accession>
<dbReference type="InterPro" id="IPR018060">
    <property type="entry name" value="HTH_AraC"/>
</dbReference>
<feature type="domain" description="HTH araC/xylS-type" evidence="4">
    <location>
        <begin position="258"/>
        <end position="356"/>
    </location>
</feature>
<dbReference type="Proteomes" id="UP000239480">
    <property type="component" value="Unassembled WGS sequence"/>
</dbReference>